<proteinExistence type="inferred from homology"/>
<dbReference type="Pfam" id="PF00263">
    <property type="entry name" value="Secretin"/>
    <property type="match status" value="1"/>
</dbReference>
<organism evidence="7 8">
    <name type="scientific">Aquicella lusitana</name>
    <dbReference type="NCBI Taxonomy" id="254246"/>
    <lineage>
        <taxon>Bacteria</taxon>
        <taxon>Pseudomonadati</taxon>
        <taxon>Pseudomonadota</taxon>
        <taxon>Gammaproteobacteria</taxon>
        <taxon>Legionellales</taxon>
        <taxon>Coxiellaceae</taxon>
        <taxon>Aquicella</taxon>
    </lineage>
</organism>
<evidence type="ECO:0000256" key="2">
    <source>
        <dbReference type="ARBA" id="ARBA00022729"/>
    </source>
</evidence>
<dbReference type="GO" id="GO:0015627">
    <property type="term" value="C:type II protein secretion system complex"/>
    <property type="evidence" value="ECO:0007669"/>
    <property type="project" value="TreeGrafter"/>
</dbReference>
<dbReference type="Proteomes" id="UP000254720">
    <property type="component" value="Unassembled WGS sequence"/>
</dbReference>
<dbReference type="EMBL" id="QQAX01000005">
    <property type="protein sequence ID" value="RDI46533.1"/>
    <property type="molecule type" value="Genomic_DNA"/>
</dbReference>
<dbReference type="PANTHER" id="PTHR30332">
    <property type="entry name" value="PROBABLE GENERAL SECRETION PATHWAY PROTEIN D"/>
    <property type="match status" value="1"/>
</dbReference>
<dbReference type="AlphaFoldDB" id="A0A370GX96"/>
<dbReference type="OrthoDB" id="6638496at2"/>
<dbReference type="InterPro" id="IPR050810">
    <property type="entry name" value="Bact_Secretion_Sys_Channel"/>
</dbReference>
<dbReference type="GO" id="GO:0016020">
    <property type="term" value="C:membrane"/>
    <property type="evidence" value="ECO:0007669"/>
    <property type="project" value="UniProtKB-SubCell"/>
</dbReference>
<evidence type="ECO:0000256" key="5">
    <source>
        <dbReference type="SAM" id="SignalP"/>
    </source>
</evidence>
<dbReference type="PANTHER" id="PTHR30332:SF24">
    <property type="entry name" value="SECRETIN GSPD-RELATED"/>
    <property type="match status" value="1"/>
</dbReference>
<keyword evidence="3" id="KW-0472">Membrane</keyword>
<evidence type="ECO:0000256" key="1">
    <source>
        <dbReference type="ARBA" id="ARBA00004370"/>
    </source>
</evidence>
<dbReference type="RefSeq" id="WP_114833828.1">
    <property type="nucleotide sequence ID" value="NZ_LR699114.1"/>
</dbReference>
<feature type="signal peptide" evidence="5">
    <location>
        <begin position="1"/>
        <end position="25"/>
    </location>
</feature>
<dbReference type="PROSITE" id="PS51257">
    <property type="entry name" value="PROKAR_LIPOPROTEIN"/>
    <property type="match status" value="1"/>
</dbReference>
<feature type="chain" id="PRO_5016827411" evidence="5">
    <location>
        <begin position="26"/>
        <end position="531"/>
    </location>
</feature>
<accession>A0A370GX96</accession>
<keyword evidence="8" id="KW-1185">Reference proteome</keyword>
<evidence type="ECO:0000313" key="8">
    <source>
        <dbReference type="Proteomes" id="UP000254720"/>
    </source>
</evidence>
<name>A0A370GX96_9COXI</name>
<sequence>MLKNWIVLLLTTVFMLSACNSPVYNQTEGNVADITLKTSEARHRSDAMAKPQPSLLVKKGLYVDTTPVSIARDPLWLRNRIVIRGDQLPFSYYSRTIASGAGSNVLTKYQTGLDPAVNVTMNYSGTIKGALDLLATKTGYVYSVRGSLIYWQSFVTKTFDIAFMPGGTDYLMGKSSGGTGAATGGPAAGGTGGGQVSNYVSSDYSDSEYSNLKGTLSIWKDLDSTIRQLLSPEGKVMVSESTTSVTVRDRPTNVELIGQYIYNLNHNLSKQVLVKVQVLEIDLQSNYNFGIDWALISRAFNKSPFVFNANYGTPIVLSQTLSGSLTQPQIGLNPTQDPNPNKIPSYQILFNALNQQGKTSLVSEPRVVCLNNQVSVVRIVRSEGYAASIQNTTLGGGTTPSVNASNTVTSQITPGTVVTGLTLYILPKILKDKVYLQVNADLSTNDGFQNFGDVDSGSGIQLPRITSKHFNQRSMIRSGDTLILSGFRQVGNRANAMQFMESQAMGGKASAQLNRETIVLITPIILSGTSA</sequence>
<gene>
    <name evidence="7" type="ORF">C8D86_10557</name>
</gene>
<dbReference type="InterPro" id="IPR004846">
    <property type="entry name" value="T2SS/T3SS_dom"/>
</dbReference>
<comment type="subcellular location">
    <subcellularLocation>
        <location evidence="1">Membrane</location>
    </subcellularLocation>
</comment>
<feature type="domain" description="Type II/III secretion system secretin-like" evidence="6">
    <location>
        <begin position="352"/>
        <end position="490"/>
    </location>
</feature>
<protein>
    <submittedName>
        <fullName evidence="7">Type IVB pilus formation R64 PilN family outer membrane protein</fullName>
    </submittedName>
</protein>
<reference evidence="7 8" key="1">
    <citation type="submission" date="2018-07" db="EMBL/GenBank/DDBJ databases">
        <title>Genomic Encyclopedia of Type Strains, Phase IV (KMG-IV): sequencing the most valuable type-strain genomes for metagenomic binning, comparative biology and taxonomic classification.</title>
        <authorList>
            <person name="Goeker M."/>
        </authorList>
    </citation>
    <scope>NUCLEOTIDE SEQUENCE [LARGE SCALE GENOMIC DNA]</scope>
    <source>
        <strain evidence="7 8">DSM 16500</strain>
    </source>
</reference>
<evidence type="ECO:0000256" key="3">
    <source>
        <dbReference type="ARBA" id="ARBA00023136"/>
    </source>
</evidence>
<comment type="similarity">
    <text evidence="4">Belongs to the bacterial secretin family.</text>
</comment>
<comment type="caution">
    <text evidence="7">The sequence shown here is derived from an EMBL/GenBank/DDBJ whole genome shotgun (WGS) entry which is preliminary data.</text>
</comment>
<evidence type="ECO:0000256" key="4">
    <source>
        <dbReference type="RuleBase" id="RU004003"/>
    </source>
</evidence>
<evidence type="ECO:0000259" key="6">
    <source>
        <dbReference type="Pfam" id="PF00263"/>
    </source>
</evidence>
<dbReference type="PRINTS" id="PR00811">
    <property type="entry name" value="BCTERIALGSPD"/>
</dbReference>
<dbReference type="InterPro" id="IPR001775">
    <property type="entry name" value="GspD/PilQ"/>
</dbReference>
<evidence type="ECO:0000313" key="7">
    <source>
        <dbReference type="EMBL" id="RDI46533.1"/>
    </source>
</evidence>
<dbReference type="GO" id="GO:0009306">
    <property type="term" value="P:protein secretion"/>
    <property type="evidence" value="ECO:0007669"/>
    <property type="project" value="InterPro"/>
</dbReference>
<keyword evidence="2 5" id="KW-0732">Signal</keyword>